<dbReference type="Gene3D" id="1.20.1270.60">
    <property type="entry name" value="Arfaptin homology (AH) domain/BAR domain"/>
    <property type="match status" value="1"/>
</dbReference>
<evidence type="ECO:0000313" key="2">
    <source>
        <dbReference type="Proteomes" id="UP000278807"/>
    </source>
</evidence>
<dbReference type="STRING" id="102285.A0A0R3T4Q4"/>
<accession>A0A0R3T4Q4</accession>
<reference evidence="1 2" key="2">
    <citation type="submission" date="2018-11" db="EMBL/GenBank/DDBJ databases">
        <authorList>
            <consortium name="Pathogen Informatics"/>
        </authorList>
    </citation>
    <scope>NUCLEOTIDE SEQUENCE [LARGE SCALE GENOMIC DNA]</scope>
</reference>
<dbReference type="EMBL" id="UZAE01000912">
    <property type="protein sequence ID" value="VDN97900.1"/>
    <property type="molecule type" value="Genomic_DNA"/>
</dbReference>
<organism evidence="3">
    <name type="scientific">Rodentolepis nana</name>
    <name type="common">Dwarf tapeworm</name>
    <name type="synonym">Hymenolepis nana</name>
    <dbReference type="NCBI Taxonomy" id="102285"/>
    <lineage>
        <taxon>Eukaryota</taxon>
        <taxon>Metazoa</taxon>
        <taxon>Spiralia</taxon>
        <taxon>Lophotrochozoa</taxon>
        <taxon>Platyhelminthes</taxon>
        <taxon>Cestoda</taxon>
        <taxon>Eucestoda</taxon>
        <taxon>Cyclophyllidea</taxon>
        <taxon>Hymenolepididae</taxon>
        <taxon>Rodentolepis</taxon>
    </lineage>
</organism>
<reference evidence="3" key="1">
    <citation type="submission" date="2017-02" db="UniProtKB">
        <authorList>
            <consortium name="WormBaseParasite"/>
        </authorList>
    </citation>
    <scope>IDENTIFICATION</scope>
</reference>
<gene>
    <name evidence="1" type="ORF">HNAJ_LOCUS2041</name>
</gene>
<dbReference type="InterPro" id="IPR027267">
    <property type="entry name" value="AH/BAR_dom_sf"/>
</dbReference>
<dbReference type="Proteomes" id="UP000278807">
    <property type="component" value="Unassembled WGS sequence"/>
</dbReference>
<protein>
    <submittedName>
        <fullName evidence="3">SH3 domain-containing protein</fullName>
    </submittedName>
</protein>
<evidence type="ECO:0000313" key="1">
    <source>
        <dbReference type="EMBL" id="VDN97900.1"/>
    </source>
</evidence>
<keyword evidence="2" id="KW-1185">Reference proteome</keyword>
<evidence type="ECO:0000313" key="3">
    <source>
        <dbReference type="WBParaSite" id="HNAJ_0000204201-mRNA-1"/>
    </source>
</evidence>
<proteinExistence type="predicted"/>
<name>A0A0R3T4Q4_RODNA</name>
<dbReference type="AlphaFoldDB" id="A0A0R3T4Q4"/>
<dbReference type="WBParaSite" id="HNAJ_0000204201-mRNA-1">
    <property type="protein sequence ID" value="HNAJ_0000204201-mRNA-1"/>
    <property type="gene ID" value="HNAJ_0000204201"/>
</dbReference>
<sequence>MELMYAYKESVEAANARLVELEKSRVEIICDTRLTVTKCDEVVSDSMAELISHLFVTRTKMLNQFNRLEAKADFNTNSFLSSFLTSTKTGFYVCVWVKENFKKTQILLLPFKRADVSYRMEGKIRGDAAFGKFVSRFAQLYSKDTTETTDGVFAEITPIDVYYDLNPDGTSAPLPLPPSPTPESGAG</sequence>